<sequence length="545" mass="58845">MRQLRTLAAAATALSLLAAAGCGSTPASGEGAAGEGAPVAGGTFNYAIDSEPSCLDPHVSLADATAFITRGVVDSLVVQDADGGFKPWLAKSWKVSDDLKTYTFDLRTDVTFHDGTKFDAAAVKANFDRIVAKETKSQYASTLIGPYTGTTVVDEHTAEVRFSAPFQPFLQAASTAYLGIQSPKAFTDYAGALCEHVVGSGPFVFTSHTRQQNVTLTRSATYTSAPPNAKHTGPAHLDKVVIRFLSESATRLGTLTSGEVQGISAVPVPNVAAVQANTALQLVRTDAQGAVYTLYPNTSRAPFDDEKVRKAFQQALDVDTLVKSVYFGQYKRAWGVLSPNTKYYEPSLEQKTKYDEAAANKLLDEAGWTTRDADGYRTKNGKRLAVVWPYTQQQAAVQQRGTFAQAVQAAEKKIGIEVVRTSVQTAELFGLVAKAQYDIFDESWTRADPDLLRIFFASTSKPLTGQNISWVNDATVDGWVNGASATADDAKRKDAYSRTQLWVQEHAAAFPVYVPAYLLAASTKVHGLRSDPASFPLLYDVWLTK</sequence>
<evidence type="ECO:0000313" key="7">
    <source>
        <dbReference type="Proteomes" id="UP001501470"/>
    </source>
</evidence>
<protein>
    <submittedName>
        <fullName evidence="6">ABC transporter substrate-binding protein</fullName>
    </submittedName>
</protein>
<accession>A0ABP4N8S4</accession>
<evidence type="ECO:0000256" key="3">
    <source>
        <dbReference type="ARBA" id="ARBA00022729"/>
    </source>
</evidence>
<evidence type="ECO:0000256" key="4">
    <source>
        <dbReference type="SAM" id="SignalP"/>
    </source>
</evidence>
<keyword evidence="2" id="KW-0813">Transport</keyword>
<feature type="signal peptide" evidence="4">
    <location>
        <begin position="1"/>
        <end position="29"/>
    </location>
</feature>
<dbReference type="PANTHER" id="PTHR30290">
    <property type="entry name" value="PERIPLASMIC BINDING COMPONENT OF ABC TRANSPORTER"/>
    <property type="match status" value="1"/>
</dbReference>
<keyword evidence="3 4" id="KW-0732">Signal</keyword>
<feature type="chain" id="PRO_5046222141" evidence="4">
    <location>
        <begin position="30"/>
        <end position="545"/>
    </location>
</feature>
<dbReference type="PANTHER" id="PTHR30290:SF9">
    <property type="entry name" value="OLIGOPEPTIDE-BINDING PROTEIN APPA"/>
    <property type="match status" value="1"/>
</dbReference>
<dbReference type="Gene3D" id="3.40.190.10">
    <property type="entry name" value="Periplasmic binding protein-like II"/>
    <property type="match status" value="1"/>
</dbReference>
<proteinExistence type="inferred from homology"/>
<dbReference type="InterPro" id="IPR039424">
    <property type="entry name" value="SBP_5"/>
</dbReference>
<dbReference type="Pfam" id="PF00496">
    <property type="entry name" value="SBP_bac_5"/>
    <property type="match status" value="1"/>
</dbReference>
<name>A0ABP4N8S4_9ACTN</name>
<evidence type="ECO:0000259" key="5">
    <source>
        <dbReference type="Pfam" id="PF00496"/>
    </source>
</evidence>
<reference evidence="7" key="1">
    <citation type="journal article" date="2019" name="Int. J. Syst. Evol. Microbiol.">
        <title>The Global Catalogue of Microorganisms (GCM) 10K type strain sequencing project: providing services to taxonomists for standard genome sequencing and annotation.</title>
        <authorList>
            <consortium name="The Broad Institute Genomics Platform"/>
            <consortium name="The Broad Institute Genome Sequencing Center for Infectious Disease"/>
            <person name="Wu L."/>
            <person name="Ma J."/>
        </authorList>
    </citation>
    <scope>NUCLEOTIDE SEQUENCE [LARGE SCALE GENOMIC DNA]</scope>
    <source>
        <strain evidence="7">JCM 15933</strain>
    </source>
</reference>
<evidence type="ECO:0000256" key="2">
    <source>
        <dbReference type="ARBA" id="ARBA00022448"/>
    </source>
</evidence>
<dbReference type="RefSeq" id="WP_344511084.1">
    <property type="nucleotide sequence ID" value="NZ_BAAAQD010000026.1"/>
</dbReference>
<keyword evidence="7" id="KW-1185">Reference proteome</keyword>
<evidence type="ECO:0000313" key="6">
    <source>
        <dbReference type="EMBL" id="GAA1557922.1"/>
    </source>
</evidence>
<dbReference type="CDD" id="cd08492">
    <property type="entry name" value="PBP2_NikA_DppA_OppA_like_15"/>
    <property type="match status" value="1"/>
</dbReference>
<dbReference type="InterPro" id="IPR030678">
    <property type="entry name" value="Peptide/Ni-bd"/>
</dbReference>
<evidence type="ECO:0000256" key="1">
    <source>
        <dbReference type="ARBA" id="ARBA00005695"/>
    </source>
</evidence>
<dbReference type="SUPFAM" id="SSF53850">
    <property type="entry name" value="Periplasmic binding protein-like II"/>
    <property type="match status" value="1"/>
</dbReference>
<organism evidence="6 7">
    <name type="scientific">Dactylosporangium maewongense</name>
    <dbReference type="NCBI Taxonomy" id="634393"/>
    <lineage>
        <taxon>Bacteria</taxon>
        <taxon>Bacillati</taxon>
        <taxon>Actinomycetota</taxon>
        <taxon>Actinomycetes</taxon>
        <taxon>Micromonosporales</taxon>
        <taxon>Micromonosporaceae</taxon>
        <taxon>Dactylosporangium</taxon>
    </lineage>
</organism>
<dbReference type="InterPro" id="IPR000914">
    <property type="entry name" value="SBP_5_dom"/>
</dbReference>
<dbReference type="EMBL" id="BAAAQD010000026">
    <property type="protein sequence ID" value="GAA1557922.1"/>
    <property type="molecule type" value="Genomic_DNA"/>
</dbReference>
<dbReference type="PROSITE" id="PS51257">
    <property type="entry name" value="PROKAR_LIPOPROTEIN"/>
    <property type="match status" value="1"/>
</dbReference>
<dbReference type="Proteomes" id="UP001501470">
    <property type="component" value="Unassembled WGS sequence"/>
</dbReference>
<dbReference type="PIRSF" id="PIRSF002741">
    <property type="entry name" value="MppA"/>
    <property type="match status" value="1"/>
</dbReference>
<comment type="caution">
    <text evidence="6">The sequence shown here is derived from an EMBL/GenBank/DDBJ whole genome shotgun (WGS) entry which is preliminary data.</text>
</comment>
<comment type="similarity">
    <text evidence="1">Belongs to the bacterial solute-binding protein 5 family.</text>
</comment>
<dbReference type="Gene3D" id="3.10.105.10">
    <property type="entry name" value="Dipeptide-binding Protein, Domain 3"/>
    <property type="match status" value="1"/>
</dbReference>
<gene>
    <name evidence="6" type="ORF">GCM10009827_093580</name>
</gene>
<feature type="domain" description="Solute-binding protein family 5" evidence="5">
    <location>
        <begin position="85"/>
        <end position="451"/>
    </location>
</feature>